<reference evidence="1 2" key="1">
    <citation type="submission" date="2019-11" db="EMBL/GenBank/DDBJ databases">
        <title>Whole genome sequence of Oryza granulata.</title>
        <authorList>
            <person name="Li W."/>
        </authorList>
    </citation>
    <scope>NUCLEOTIDE SEQUENCE [LARGE SCALE GENOMIC DNA]</scope>
    <source>
        <strain evidence="2">cv. Menghai</strain>
        <tissue evidence="1">Leaf</tissue>
    </source>
</reference>
<name>A0A6G1F746_9ORYZ</name>
<organism evidence="1 2">
    <name type="scientific">Oryza meyeriana var. granulata</name>
    <dbReference type="NCBI Taxonomy" id="110450"/>
    <lineage>
        <taxon>Eukaryota</taxon>
        <taxon>Viridiplantae</taxon>
        <taxon>Streptophyta</taxon>
        <taxon>Embryophyta</taxon>
        <taxon>Tracheophyta</taxon>
        <taxon>Spermatophyta</taxon>
        <taxon>Magnoliopsida</taxon>
        <taxon>Liliopsida</taxon>
        <taxon>Poales</taxon>
        <taxon>Poaceae</taxon>
        <taxon>BOP clade</taxon>
        <taxon>Oryzoideae</taxon>
        <taxon>Oryzeae</taxon>
        <taxon>Oryzinae</taxon>
        <taxon>Oryza</taxon>
        <taxon>Oryza meyeriana</taxon>
    </lineage>
</organism>
<proteinExistence type="predicted"/>
<sequence length="107" mass="12240">MECKDIPCSHIFAVLKFLGLDTIPCCCVMVRWTMEAKAAFRSDTNSDPHVWSEHMVRYCKLRKMGSDALFAAARNPEQMQKGVLTLDLWNVWVYACHEIFHQAASST</sequence>
<evidence type="ECO:0000313" key="2">
    <source>
        <dbReference type="Proteomes" id="UP000479710"/>
    </source>
</evidence>
<dbReference type="AlphaFoldDB" id="A0A6G1F746"/>
<comment type="caution">
    <text evidence="1">The sequence shown here is derived from an EMBL/GenBank/DDBJ whole genome shotgun (WGS) entry which is preliminary data.</text>
</comment>
<dbReference type="Proteomes" id="UP000479710">
    <property type="component" value="Unassembled WGS sequence"/>
</dbReference>
<dbReference type="EMBL" id="SPHZ02000001">
    <property type="protein sequence ID" value="KAF0932659.1"/>
    <property type="molecule type" value="Genomic_DNA"/>
</dbReference>
<protein>
    <recommendedName>
        <fullName evidence="3">Protein FAR1-RELATED SEQUENCE</fullName>
    </recommendedName>
</protein>
<keyword evidence="2" id="KW-1185">Reference proteome</keyword>
<accession>A0A6G1F746</accession>
<evidence type="ECO:0000313" key="1">
    <source>
        <dbReference type="EMBL" id="KAF0932659.1"/>
    </source>
</evidence>
<evidence type="ECO:0008006" key="3">
    <source>
        <dbReference type="Google" id="ProtNLM"/>
    </source>
</evidence>
<gene>
    <name evidence="1" type="ORF">E2562_011961</name>
</gene>
<dbReference type="OrthoDB" id="680388at2759"/>